<proteinExistence type="predicted"/>
<comment type="caution">
    <text evidence="3">The sequence shown here is derived from an EMBL/GenBank/DDBJ whole genome shotgun (WGS) entry which is preliminary data.</text>
</comment>
<feature type="signal peptide" evidence="2">
    <location>
        <begin position="1"/>
        <end position="38"/>
    </location>
</feature>
<evidence type="ECO:0000256" key="1">
    <source>
        <dbReference type="SAM" id="MobiDB-lite"/>
    </source>
</evidence>
<reference evidence="3" key="1">
    <citation type="journal article" date="2021" name="Front. Microbiol.">
        <title>Comprehensive Comparative Genomics and Phenotyping of Methylobacterium Species.</title>
        <authorList>
            <person name="Alessa O."/>
            <person name="Ogura Y."/>
            <person name="Fujitani Y."/>
            <person name="Takami H."/>
            <person name="Hayashi T."/>
            <person name="Sahin N."/>
            <person name="Tani A."/>
        </authorList>
    </citation>
    <scope>NUCLEOTIDE SEQUENCE</scope>
    <source>
        <strain evidence="3">DSM 23674</strain>
    </source>
</reference>
<feature type="region of interest" description="Disordered" evidence="1">
    <location>
        <begin position="42"/>
        <end position="142"/>
    </location>
</feature>
<dbReference type="Proteomes" id="UP001055101">
    <property type="component" value="Unassembled WGS sequence"/>
</dbReference>
<sequence>MGLLLSPANNNAEKNVKKFVIGANLAAAVLLSASAAIAAPCTAEKGKSPDQATNATSSDVDKGSKNIAGGAQPASPGTVGAMNNTGANQAAQTADKGGEKSDKAEAGSKNLAGGEQPASPGTVGAMNDTPATQHAGHKGDDC</sequence>
<dbReference type="RefSeq" id="WP_238230753.1">
    <property type="nucleotide sequence ID" value="NZ_BPRA01000003.1"/>
</dbReference>
<evidence type="ECO:0000313" key="4">
    <source>
        <dbReference type="Proteomes" id="UP001055101"/>
    </source>
</evidence>
<feature type="chain" id="PRO_5045945172" description="Exopolysaccharide production protein YjbE" evidence="2">
    <location>
        <begin position="39"/>
        <end position="142"/>
    </location>
</feature>
<gene>
    <name evidence="3" type="ORF">EKPJFOCH_0814</name>
</gene>
<keyword evidence="4" id="KW-1185">Reference proteome</keyword>
<name>A0ABQ4TG19_9HYPH</name>
<evidence type="ECO:0000256" key="2">
    <source>
        <dbReference type="SAM" id="SignalP"/>
    </source>
</evidence>
<evidence type="ECO:0008006" key="5">
    <source>
        <dbReference type="Google" id="ProtNLM"/>
    </source>
</evidence>
<dbReference type="EMBL" id="BPRA01000003">
    <property type="protein sequence ID" value="GJE54340.1"/>
    <property type="molecule type" value="Genomic_DNA"/>
</dbReference>
<feature type="compositionally biased region" description="Low complexity" evidence="1">
    <location>
        <begin position="80"/>
        <end position="94"/>
    </location>
</feature>
<accession>A0ABQ4TG19</accession>
<keyword evidence="2" id="KW-0732">Signal</keyword>
<reference evidence="3" key="2">
    <citation type="submission" date="2021-08" db="EMBL/GenBank/DDBJ databases">
        <authorList>
            <person name="Tani A."/>
            <person name="Ola A."/>
            <person name="Ogura Y."/>
            <person name="Katsura K."/>
            <person name="Hayashi T."/>
        </authorList>
    </citation>
    <scope>NUCLEOTIDE SEQUENCE</scope>
    <source>
        <strain evidence="3">DSM 23674</strain>
    </source>
</reference>
<protein>
    <recommendedName>
        <fullName evidence="5">Exopolysaccharide production protein YjbE</fullName>
    </recommendedName>
</protein>
<feature type="compositionally biased region" description="Basic and acidic residues" evidence="1">
    <location>
        <begin position="96"/>
        <end position="106"/>
    </location>
</feature>
<organism evidence="3 4">
    <name type="scientific">Methylobacterium thuringiense</name>
    <dbReference type="NCBI Taxonomy" id="1003091"/>
    <lineage>
        <taxon>Bacteria</taxon>
        <taxon>Pseudomonadati</taxon>
        <taxon>Pseudomonadota</taxon>
        <taxon>Alphaproteobacteria</taxon>
        <taxon>Hyphomicrobiales</taxon>
        <taxon>Methylobacteriaceae</taxon>
        <taxon>Methylobacterium</taxon>
    </lineage>
</organism>
<evidence type="ECO:0000313" key="3">
    <source>
        <dbReference type="EMBL" id="GJE54340.1"/>
    </source>
</evidence>